<dbReference type="EMBL" id="CP017603">
    <property type="protein sequence ID" value="AOY75988.1"/>
    <property type="molecule type" value="Genomic_DNA"/>
</dbReference>
<evidence type="ECO:0000256" key="1">
    <source>
        <dbReference type="ARBA" id="ARBA00023002"/>
    </source>
</evidence>
<reference evidence="4 6" key="2">
    <citation type="submission" date="2017-03" db="EMBL/GenBank/DDBJ databases">
        <title>Complete sequence of Clostridium formicaceticum DSM 92.</title>
        <authorList>
            <person name="Poehlein A."/>
            <person name="Karl M."/>
            <person name="Bengelsdorf F.R."/>
            <person name="Duerre P."/>
            <person name="Daniel R."/>
        </authorList>
    </citation>
    <scope>NUCLEOTIDE SEQUENCE [LARGE SCALE GENOMIC DNA]</scope>
    <source>
        <strain evidence="4 6">DSM 92</strain>
    </source>
</reference>
<evidence type="ECO:0000313" key="6">
    <source>
        <dbReference type="Proteomes" id="UP000192478"/>
    </source>
</evidence>
<dbReference type="PANTHER" id="PTHR42949:SF3">
    <property type="entry name" value="ANAEROBIC GLYCEROL-3-PHOSPHATE DEHYDROGENASE SUBUNIT B"/>
    <property type="match status" value="1"/>
</dbReference>
<name>A0AAC9WF04_9CLOT</name>
<gene>
    <name evidence="4" type="primary">trxB_1</name>
    <name evidence="3" type="ORF">BJL90_08790</name>
    <name evidence="4" type="ORF">CLFO_06590</name>
</gene>
<keyword evidence="5" id="KW-1185">Reference proteome</keyword>
<dbReference type="EMBL" id="CP020559">
    <property type="protein sequence ID" value="ARE86337.1"/>
    <property type="molecule type" value="Genomic_DNA"/>
</dbReference>
<evidence type="ECO:0000259" key="2">
    <source>
        <dbReference type="Pfam" id="PF07992"/>
    </source>
</evidence>
<dbReference type="KEGG" id="cfm:BJL90_08790"/>
<accession>A0AAC9WF04</accession>
<dbReference type="AlphaFoldDB" id="A0AAC9WF04"/>
<dbReference type="InterPro" id="IPR036188">
    <property type="entry name" value="FAD/NAD-bd_sf"/>
</dbReference>
<reference evidence="3 5" key="1">
    <citation type="submission" date="2016-10" db="EMBL/GenBank/DDBJ databases">
        <title>Complete Genome Sequence of Acetogen Clostridium formicoaceticum ATCC 27076.</title>
        <authorList>
            <person name="Bao T."/>
            <person name="Cheng C."/>
            <person name="Zhao J."/>
            <person name="Yang S.-T."/>
            <person name="Wang J."/>
            <person name="Wang M."/>
        </authorList>
    </citation>
    <scope>NUCLEOTIDE SEQUENCE [LARGE SCALE GENOMIC DNA]</scope>
    <source>
        <strain evidence="3 5">ATCC 27076</strain>
    </source>
</reference>
<dbReference type="Proteomes" id="UP000192478">
    <property type="component" value="Chromosome"/>
</dbReference>
<dbReference type="PRINTS" id="PR00368">
    <property type="entry name" value="FADPNR"/>
</dbReference>
<dbReference type="Proteomes" id="UP000177894">
    <property type="component" value="Chromosome"/>
</dbReference>
<dbReference type="InterPro" id="IPR023753">
    <property type="entry name" value="FAD/NAD-binding_dom"/>
</dbReference>
<organism evidence="4 6">
    <name type="scientific">Clostridium formicaceticum</name>
    <dbReference type="NCBI Taxonomy" id="1497"/>
    <lineage>
        <taxon>Bacteria</taxon>
        <taxon>Bacillati</taxon>
        <taxon>Bacillota</taxon>
        <taxon>Clostridia</taxon>
        <taxon>Eubacteriales</taxon>
        <taxon>Clostridiaceae</taxon>
        <taxon>Clostridium</taxon>
    </lineage>
</organism>
<proteinExistence type="predicted"/>
<evidence type="ECO:0000313" key="4">
    <source>
        <dbReference type="EMBL" id="ARE86337.1"/>
    </source>
</evidence>
<dbReference type="EC" id="1.8.1.9" evidence="4"/>
<dbReference type="InterPro" id="IPR051691">
    <property type="entry name" value="Metab_Enz_Cyan_OpOx_G3PDH"/>
</dbReference>
<evidence type="ECO:0000313" key="5">
    <source>
        <dbReference type="Proteomes" id="UP000177894"/>
    </source>
</evidence>
<dbReference type="Gene3D" id="3.50.50.60">
    <property type="entry name" value="FAD/NAD(P)-binding domain"/>
    <property type="match status" value="2"/>
</dbReference>
<sequence length="421" mass="46342">MLKYDIVVIGGGPAGLAAAIEAKKNNVENILVIERDRELGGILQQCIHNGFGLHVFKEELTGPEYAERFIQELKAMGIEYKLDTMVLTIDKDKSLSAMNTVDGLMRIEAKAIIMAMGCRERTRGAIQIPGERPAGIFTAGTAQRFVNMEGYMVGKKVVILGSGDIGLIMARRMTLEGAEVKAVIELMPYSGGLSRNIVQCLEDFGIPLLLSHTVVDIAGKDRLKGITIAKVDENRKVIEGTQEAIDCDTLLLSVGLIPENELSKNIGIALSDVTGGPIVNESMETSVEGIFACGNVVHVHDLVDWVTEESRRAGKSAAKYVKKQLKQDGNCFRTIPASGIRYIVPHQVRVENIEESLELYMRVDNVYKDVKMIVKADGIEIKKVKKNHLTPGEMESIKLSLKDLIERRIKEITVELQREGA</sequence>
<dbReference type="RefSeq" id="WP_070966719.1">
    <property type="nucleotide sequence ID" value="NZ_CP017603.1"/>
</dbReference>
<keyword evidence="1 4" id="KW-0560">Oxidoreductase</keyword>
<evidence type="ECO:0000313" key="3">
    <source>
        <dbReference type="EMBL" id="AOY75988.1"/>
    </source>
</evidence>
<protein>
    <submittedName>
        <fullName evidence="3">Pyridine nucleotide-disulfide oxidoreductase</fullName>
    </submittedName>
    <submittedName>
        <fullName evidence="4">Thioredoxin reductase</fullName>
        <ecNumber evidence="4">1.8.1.9</ecNumber>
    </submittedName>
</protein>
<dbReference type="Pfam" id="PF07992">
    <property type="entry name" value="Pyr_redox_2"/>
    <property type="match status" value="1"/>
</dbReference>
<feature type="domain" description="FAD/NAD(P)-binding" evidence="2">
    <location>
        <begin position="4"/>
        <end position="298"/>
    </location>
</feature>
<dbReference type="SUPFAM" id="SSF51905">
    <property type="entry name" value="FAD/NAD(P)-binding domain"/>
    <property type="match status" value="1"/>
</dbReference>
<dbReference type="PANTHER" id="PTHR42949">
    <property type="entry name" value="ANAEROBIC GLYCEROL-3-PHOSPHATE DEHYDROGENASE SUBUNIT B"/>
    <property type="match status" value="1"/>
</dbReference>
<dbReference type="PRINTS" id="PR00469">
    <property type="entry name" value="PNDRDTASEII"/>
</dbReference>
<dbReference type="GO" id="GO:0004791">
    <property type="term" value="F:thioredoxin-disulfide reductase (NADPH) activity"/>
    <property type="evidence" value="ECO:0007669"/>
    <property type="project" value="UniProtKB-EC"/>
</dbReference>